<protein>
    <submittedName>
        <fullName evidence="2">ABC transporter permease</fullName>
    </submittedName>
</protein>
<organism evidence="2 3">
    <name type="scientific">Paraoerskovia sediminicola</name>
    <dbReference type="NCBI Taxonomy" id="1138587"/>
    <lineage>
        <taxon>Bacteria</taxon>
        <taxon>Bacillati</taxon>
        <taxon>Actinomycetota</taxon>
        <taxon>Actinomycetes</taxon>
        <taxon>Micrococcales</taxon>
        <taxon>Cellulomonadaceae</taxon>
        <taxon>Paraoerskovia</taxon>
    </lineage>
</organism>
<feature type="transmembrane region" description="Helical" evidence="1">
    <location>
        <begin position="238"/>
        <end position="264"/>
    </location>
</feature>
<keyword evidence="3" id="KW-1185">Reference proteome</keyword>
<proteinExistence type="predicted"/>
<feature type="transmembrane region" description="Helical" evidence="1">
    <location>
        <begin position="196"/>
        <end position="218"/>
    </location>
</feature>
<keyword evidence="1" id="KW-0812">Transmembrane</keyword>
<feature type="transmembrane region" description="Helical" evidence="1">
    <location>
        <begin position="159"/>
        <end position="184"/>
    </location>
</feature>
<evidence type="ECO:0000256" key="1">
    <source>
        <dbReference type="SAM" id="Phobius"/>
    </source>
</evidence>
<feature type="transmembrane region" description="Helical" evidence="1">
    <location>
        <begin position="114"/>
        <end position="139"/>
    </location>
</feature>
<dbReference type="RefSeq" id="WP_286218939.1">
    <property type="nucleotide sequence ID" value="NZ_AP027729.1"/>
</dbReference>
<name>A0ABM8G1A6_9CELL</name>
<sequence length="269" mass="27568">MSATTTSGYPTADTTGWALTFGHAVRGEWIKIRTMRITPWLALAFLAITVGMGASSSAGADPAVVTQEDLATRLAAGLFVAQAVLAVLAALSATSEWATGLVRVSLTAVPRRSLFVTAKAVVVVGISVVLTIVGLVGAWAFSLVRYSGSGTTMDLADPLYLWLFLGGPVFMALISTMGLGFGVLMRSAGAAVTTVVALAPVLPVILAAFSVDVIVTIRELLPASAGPALMGQQPLGGSSLPVAVSILVIVLWGVVPPLAGVLSLRRRDA</sequence>
<evidence type="ECO:0000313" key="3">
    <source>
        <dbReference type="Proteomes" id="UP001321475"/>
    </source>
</evidence>
<dbReference type="EMBL" id="AP027729">
    <property type="protein sequence ID" value="BDZ41861.1"/>
    <property type="molecule type" value="Genomic_DNA"/>
</dbReference>
<evidence type="ECO:0000313" key="2">
    <source>
        <dbReference type="EMBL" id="BDZ41861.1"/>
    </source>
</evidence>
<feature type="transmembrane region" description="Helical" evidence="1">
    <location>
        <begin position="40"/>
        <end position="58"/>
    </location>
</feature>
<accession>A0ABM8G1A6</accession>
<gene>
    <name evidence="2" type="ORF">GCM10025865_11600</name>
</gene>
<reference evidence="3" key="1">
    <citation type="journal article" date="2019" name="Int. J. Syst. Evol. Microbiol.">
        <title>The Global Catalogue of Microorganisms (GCM) 10K type strain sequencing project: providing services to taxonomists for standard genome sequencing and annotation.</title>
        <authorList>
            <consortium name="The Broad Institute Genomics Platform"/>
            <consortium name="The Broad Institute Genome Sequencing Center for Infectious Disease"/>
            <person name="Wu L."/>
            <person name="Ma J."/>
        </authorList>
    </citation>
    <scope>NUCLEOTIDE SEQUENCE [LARGE SCALE GENOMIC DNA]</scope>
    <source>
        <strain evidence="3">NBRC 108565</strain>
    </source>
</reference>
<feature type="transmembrane region" description="Helical" evidence="1">
    <location>
        <begin position="70"/>
        <end position="93"/>
    </location>
</feature>
<keyword evidence="1" id="KW-0472">Membrane</keyword>
<dbReference type="Proteomes" id="UP001321475">
    <property type="component" value="Chromosome"/>
</dbReference>
<keyword evidence="1" id="KW-1133">Transmembrane helix</keyword>